<feature type="compositionally biased region" description="Basic and acidic residues" evidence="1">
    <location>
        <begin position="75"/>
        <end position="84"/>
    </location>
</feature>
<dbReference type="AlphaFoldDB" id="A0A7G1I4M5"/>
<evidence type="ECO:0000256" key="1">
    <source>
        <dbReference type="SAM" id="MobiDB-lite"/>
    </source>
</evidence>
<feature type="region of interest" description="Disordered" evidence="1">
    <location>
        <begin position="68"/>
        <end position="95"/>
    </location>
</feature>
<dbReference type="Proteomes" id="UP000516380">
    <property type="component" value="Chromosome"/>
</dbReference>
<protein>
    <submittedName>
        <fullName evidence="2">Uncharacterized protein</fullName>
    </submittedName>
</protein>
<evidence type="ECO:0000313" key="3">
    <source>
        <dbReference type="Proteomes" id="UP000516380"/>
    </source>
</evidence>
<name>A0A7G1I4M5_MYCKA</name>
<organism evidence="2 3">
    <name type="scientific">Mycobacterium kansasii</name>
    <dbReference type="NCBI Taxonomy" id="1768"/>
    <lineage>
        <taxon>Bacteria</taxon>
        <taxon>Bacillati</taxon>
        <taxon>Actinomycetota</taxon>
        <taxon>Actinomycetes</taxon>
        <taxon>Mycobacteriales</taxon>
        <taxon>Mycobacteriaceae</taxon>
        <taxon>Mycobacterium</taxon>
    </lineage>
</organism>
<gene>
    <name evidence="2" type="ORF">NIIDMKKI_00210</name>
</gene>
<dbReference type="EMBL" id="AP023343">
    <property type="protein sequence ID" value="BCI84815.1"/>
    <property type="molecule type" value="Genomic_DNA"/>
</dbReference>
<sequence>MTVARRDTAAVQSHACAQNEWSPFMIDECEFIPTDAEIAACVPTDAEIAAARVDLSQLGISEAPGACRRAANSDTGHHAHDKRFPHVSTKVTSVD</sequence>
<reference evidence="2 3" key="1">
    <citation type="submission" date="2020-07" db="EMBL/GenBank/DDBJ databases">
        <title>Mycobacterium kansasii (former subtype) with zoonotic potential isolated from diseased indoor pet cat, Japan.</title>
        <authorList>
            <person name="Fukano H."/>
            <person name="Terazono T."/>
            <person name="Hoshino Y."/>
        </authorList>
    </citation>
    <scope>NUCLEOTIDE SEQUENCE [LARGE SCALE GENOMIC DNA]</scope>
    <source>
        <strain evidence="2 3">Kuro-I</strain>
    </source>
</reference>
<evidence type="ECO:0000313" key="2">
    <source>
        <dbReference type="EMBL" id="BCI84815.1"/>
    </source>
</evidence>
<accession>A0A7G1I4M5</accession>
<keyword evidence="3" id="KW-1185">Reference proteome</keyword>
<proteinExistence type="predicted"/>